<dbReference type="InterPro" id="IPR016007">
    <property type="entry name" value="Alpha_rhamnosid"/>
</dbReference>
<gene>
    <name evidence="3" type="ORF">GCM10025863_27100</name>
</gene>
<dbReference type="EMBL" id="AP027728">
    <property type="protein sequence ID" value="BDZ40096.1"/>
    <property type="molecule type" value="Genomic_DNA"/>
</dbReference>
<dbReference type="InterPro" id="IPR013737">
    <property type="entry name" value="Bac_rhamnosid_N"/>
</dbReference>
<protein>
    <recommendedName>
        <fullName evidence="2">Bacterial alpha-L-rhamnosidase N-terminal domain-containing protein</fullName>
    </recommendedName>
</protein>
<dbReference type="Proteomes" id="UP001321543">
    <property type="component" value="Chromosome"/>
</dbReference>
<name>A0ABM8FX21_9MICO</name>
<accession>A0ABM8FX21</accession>
<feature type="domain" description="Bacterial alpha-L-rhamnosidase N-terminal" evidence="2">
    <location>
        <begin position="140"/>
        <end position="309"/>
    </location>
</feature>
<reference evidence="4" key="1">
    <citation type="journal article" date="2019" name="Int. J. Syst. Evol. Microbiol.">
        <title>The Global Catalogue of Microorganisms (GCM) 10K type strain sequencing project: providing services to taxonomists for standard genome sequencing and annotation.</title>
        <authorList>
            <consortium name="The Broad Institute Genomics Platform"/>
            <consortium name="The Broad Institute Genome Sequencing Center for Infectious Disease"/>
            <person name="Wu L."/>
            <person name="Ma J."/>
        </authorList>
    </citation>
    <scope>NUCLEOTIDE SEQUENCE [LARGE SCALE GENOMIC DNA]</scope>
    <source>
        <strain evidence="4">NBRC 106310</strain>
    </source>
</reference>
<dbReference type="PANTHER" id="PTHR33307:SF6">
    <property type="entry name" value="ALPHA-RHAMNOSIDASE (EUROFUNG)-RELATED"/>
    <property type="match status" value="1"/>
</dbReference>
<evidence type="ECO:0000313" key="3">
    <source>
        <dbReference type="EMBL" id="BDZ40096.1"/>
    </source>
</evidence>
<dbReference type="Gene3D" id="2.60.40.10">
    <property type="entry name" value="Immunoglobulins"/>
    <property type="match status" value="1"/>
</dbReference>
<dbReference type="Pfam" id="PF25788">
    <property type="entry name" value="Ig_Rha78A_N"/>
    <property type="match status" value="1"/>
</dbReference>
<dbReference type="InterPro" id="IPR013783">
    <property type="entry name" value="Ig-like_fold"/>
</dbReference>
<keyword evidence="4" id="KW-1185">Reference proteome</keyword>
<feature type="region of interest" description="Disordered" evidence="1">
    <location>
        <begin position="369"/>
        <end position="414"/>
    </location>
</feature>
<dbReference type="Gene3D" id="2.60.120.260">
    <property type="entry name" value="Galactose-binding domain-like"/>
    <property type="match status" value="1"/>
</dbReference>
<dbReference type="Pfam" id="PF08531">
    <property type="entry name" value="Bac_rhamnosid_N"/>
    <property type="match status" value="1"/>
</dbReference>
<sequence>MTVDEEASTARVEAFRAELRDDAPWVATVTPRLTWSVASGTPGWIQAWAEVRSAGEVVRIDGADSVLVPWPLSPLSPGEQTTVSVRVCSTEGAMTPWSEPLELTAVAGVEWVARPIALPEPDAVARPGRFRRAFDVDRPVRRALLHYTALGVVEMAVNGSAVDDTVLAPGWTSYRQRLTFETADVTALLSTGENLISARLGGGWWTEEYHVLTVPKRHYGAQPRLMAQLEIVYQDGGRDIVATDAGWAATPDPALTASGIYAGERFDARMFDDAWTQPGFDASAWPAASEAAEDLPVPTPRMSPPVRRIETRAVESVAQAPSGECSSTSARISSAACGSECGASAAPCCRSGMPRCSTRATWRCGRCAGPRPQTSTCSPATARRPGNLGSRSTDSVTPASRAGRVTSIRPTSRL</sequence>
<evidence type="ECO:0000256" key="1">
    <source>
        <dbReference type="SAM" id="MobiDB-lite"/>
    </source>
</evidence>
<evidence type="ECO:0000259" key="2">
    <source>
        <dbReference type="Pfam" id="PF08531"/>
    </source>
</evidence>
<evidence type="ECO:0000313" key="4">
    <source>
        <dbReference type="Proteomes" id="UP001321543"/>
    </source>
</evidence>
<dbReference type="PANTHER" id="PTHR33307">
    <property type="entry name" value="ALPHA-RHAMNOSIDASE (EUROFUNG)"/>
    <property type="match status" value="1"/>
</dbReference>
<feature type="compositionally biased region" description="Polar residues" evidence="1">
    <location>
        <begin position="389"/>
        <end position="398"/>
    </location>
</feature>
<organism evidence="3 4">
    <name type="scientific">Microbacterium suwonense</name>
    <dbReference type="NCBI Taxonomy" id="683047"/>
    <lineage>
        <taxon>Bacteria</taxon>
        <taxon>Bacillati</taxon>
        <taxon>Actinomycetota</taxon>
        <taxon>Actinomycetes</taxon>
        <taxon>Micrococcales</taxon>
        <taxon>Microbacteriaceae</taxon>
        <taxon>Microbacterium</taxon>
    </lineage>
</organism>
<proteinExistence type="predicted"/>